<dbReference type="AlphaFoldDB" id="A0A316ZFJ5"/>
<feature type="region of interest" description="Disordered" evidence="1">
    <location>
        <begin position="36"/>
        <end position="83"/>
    </location>
</feature>
<evidence type="ECO:0000313" key="3">
    <source>
        <dbReference type="Proteomes" id="UP000245946"/>
    </source>
</evidence>
<evidence type="ECO:0000256" key="1">
    <source>
        <dbReference type="SAM" id="MobiDB-lite"/>
    </source>
</evidence>
<dbReference type="EMBL" id="KZ819289">
    <property type="protein sequence ID" value="PWN99043.1"/>
    <property type="molecule type" value="Genomic_DNA"/>
</dbReference>
<proteinExistence type="predicted"/>
<reference evidence="2 3" key="1">
    <citation type="journal article" date="2018" name="Mol. Biol. Evol.">
        <title>Broad Genomic Sampling Reveals a Smut Pathogenic Ancestry of the Fungal Clade Ustilaginomycotina.</title>
        <authorList>
            <person name="Kijpornyongpan T."/>
            <person name="Mondo S.J."/>
            <person name="Barry K."/>
            <person name="Sandor L."/>
            <person name="Lee J."/>
            <person name="Lipzen A."/>
            <person name="Pangilinan J."/>
            <person name="LaButti K."/>
            <person name="Hainaut M."/>
            <person name="Henrissat B."/>
            <person name="Grigoriev I.V."/>
            <person name="Spatafora J.W."/>
            <person name="Aime M.C."/>
        </authorList>
    </citation>
    <scope>NUCLEOTIDE SEQUENCE [LARGE SCALE GENOMIC DNA]</scope>
    <source>
        <strain evidence="2 3">MCA 4186</strain>
    </source>
</reference>
<dbReference type="Proteomes" id="UP000245946">
    <property type="component" value="Unassembled WGS sequence"/>
</dbReference>
<gene>
    <name evidence="2" type="ORF">FA09DRAFT_329005</name>
</gene>
<keyword evidence="3" id="KW-1185">Reference proteome</keyword>
<organism evidence="2 3">
    <name type="scientific">Tilletiopsis washingtonensis</name>
    <dbReference type="NCBI Taxonomy" id="58919"/>
    <lineage>
        <taxon>Eukaryota</taxon>
        <taxon>Fungi</taxon>
        <taxon>Dikarya</taxon>
        <taxon>Basidiomycota</taxon>
        <taxon>Ustilaginomycotina</taxon>
        <taxon>Exobasidiomycetes</taxon>
        <taxon>Entylomatales</taxon>
        <taxon>Entylomatales incertae sedis</taxon>
        <taxon>Tilletiopsis</taxon>
    </lineage>
</organism>
<protein>
    <submittedName>
        <fullName evidence="2">Uncharacterized protein</fullName>
    </submittedName>
</protein>
<evidence type="ECO:0000313" key="2">
    <source>
        <dbReference type="EMBL" id="PWN99043.1"/>
    </source>
</evidence>
<sequence length="108" mass="11377">MSLLRASFRAQRVVAMRPAAVRAYANGPIDKAFNQAEASQGKAQAEYGKQTGSTEHQVRGKAQELKGEAKKMGNDAAKEGEGIVDSASNAFGKVAQKASELLGGEKKP</sequence>
<dbReference type="RefSeq" id="XP_025599322.1">
    <property type="nucleotide sequence ID" value="XM_025741994.1"/>
</dbReference>
<dbReference type="SUPFAM" id="SSF69047">
    <property type="entry name" value="Hypothetical protein YjbJ"/>
    <property type="match status" value="1"/>
</dbReference>
<dbReference type="GeneID" id="37269538"/>
<dbReference type="InterPro" id="IPR036629">
    <property type="entry name" value="YjbJ_sf"/>
</dbReference>
<accession>A0A316ZFJ5</accession>
<name>A0A316ZFJ5_9BASI</name>
<feature type="compositionally biased region" description="Basic and acidic residues" evidence="1">
    <location>
        <begin position="56"/>
        <end position="81"/>
    </location>
</feature>